<dbReference type="AlphaFoldDB" id="A0A9D4VJK3"/>
<comment type="caution">
    <text evidence="2">The sequence shown here is derived from an EMBL/GenBank/DDBJ whole genome shotgun (WGS) entry which is preliminary data.</text>
</comment>
<gene>
    <name evidence="2" type="ORF">KIW84_070997</name>
</gene>
<organism evidence="2 3">
    <name type="scientific">Pisum sativum</name>
    <name type="common">Garden pea</name>
    <name type="synonym">Lathyrus oleraceus</name>
    <dbReference type="NCBI Taxonomy" id="3888"/>
    <lineage>
        <taxon>Eukaryota</taxon>
        <taxon>Viridiplantae</taxon>
        <taxon>Streptophyta</taxon>
        <taxon>Embryophyta</taxon>
        <taxon>Tracheophyta</taxon>
        <taxon>Spermatophyta</taxon>
        <taxon>Magnoliopsida</taxon>
        <taxon>eudicotyledons</taxon>
        <taxon>Gunneridae</taxon>
        <taxon>Pentapetalae</taxon>
        <taxon>rosids</taxon>
        <taxon>fabids</taxon>
        <taxon>Fabales</taxon>
        <taxon>Fabaceae</taxon>
        <taxon>Papilionoideae</taxon>
        <taxon>50 kb inversion clade</taxon>
        <taxon>NPAAA clade</taxon>
        <taxon>Hologalegina</taxon>
        <taxon>IRL clade</taxon>
        <taxon>Fabeae</taxon>
        <taxon>Lathyrus</taxon>
    </lineage>
</organism>
<dbReference type="EMBL" id="JAMSHJ010000007">
    <property type="protein sequence ID" value="KAI5383845.1"/>
    <property type="molecule type" value="Genomic_DNA"/>
</dbReference>
<dbReference type="InterPro" id="IPR056647">
    <property type="entry name" value="DUF7745"/>
</dbReference>
<proteinExistence type="predicted"/>
<protein>
    <recommendedName>
        <fullName evidence="1">DUF7745 domain-containing protein</fullName>
    </recommendedName>
</protein>
<sequence>MGSDRKNTLPLKFKIPRINSLLALSNKITPCTRNNFVSRYGDFRLSLTNEEYERLLGWYLKDHPPFTNLGEELIPELVVEDLHLTITEVTSSLGPRGFSKQFLQEKAWTLEKEGIWLPFNVILALLSVLYSIPHLRDLRL</sequence>
<dbReference type="Pfam" id="PF24924">
    <property type="entry name" value="DUF7745"/>
    <property type="match status" value="1"/>
</dbReference>
<dbReference type="Proteomes" id="UP001058974">
    <property type="component" value="Chromosome 7"/>
</dbReference>
<feature type="domain" description="DUF7745" evidence="1">
    <location>
        <begin position="40"/>
        <end position="126"/>
    </location>
</feature>
<dbReference type="Gramene" id="Psat07G0099700-T1">
    <property type="protein sequence ID" value="KAI5383845.1"/>
    <property type="gene ID" value="KIW84_070997"/>
</dbReference>
<accession>A0A9D4VJK3</accession>
<evidence type="ECO:0000313" key="3">
    <source>
        <dbReference type="Proteomes" id="UP001058974"/>
    </source>
</evidence>
<evidence type="ECO:0000313" key="2">
    <source>
        <dbReference type="EMBL" id="KAI5383845.1"/>
    </source>
</evidence>
<name>A0A9D4VJK3_PEA</name>
<keyword evidence="3" id="KW-1185">Reference proteome</keyword>
<evidence type="ECO:0000259" key="1">
    <source>
        <dbReference type="Pfam" id="PF24924"/>
    </source>
</evidence>
<reference evidence="2 3" key="1">
    <citation type="journal article" date="2022" name="Nat. Genet.">
        <title>Improved pea reference genome and pan-genome highlight genomic features and evolutionary characteristics.</title>
        <authorList>
            <person name="Yang T."/>
            <person name="Liu R."/>
            <person name="Luo Y."/>
            <person name="Hu S."/>
            <person name="Wang D."/>
            <person name="Wang C."/>
            <person name="Pandey M.K."/>
            <person name="Ge S."/>
            <person name="Xu Q."/>
            <person name="Li N."/>
            <person name="Li G."/>
            <person name="Huang Y."/>
            <person name="Saxena R.K."/>
            <person name="Ji Y."/>
            <person name="Li M."/>
            <person name="Yan X."/>
            <person name="He Y."/>
            <person name="Liu Y."/>
            <person name="Wang X."/>
            <person name="Xiang C."/>
            <person name="Varshney R.K."/>
            <person name="Ding H."/>
            <person name="Gao S."/>
            <person name="Zong X."/>
        </authorList>
    </citation>
    <scope>NUCLEOTIDE SEQUENCE [LARGE SCALE GENOMIC DNA]</scope>
    <source>
        <strain evidence="2 3">cv. Zhongwan 6</strain>
    </source>
</reference>